<proteinExistence type="predicted"/>
<dbReference type="EMBL" id="ACHB01000095">
    <property type="protein sequence ID" value="EEI90069.1"/>
    <property type="molecule type" value="Genomic_DNA"/>
</dbReference>
<reference evidence="2 3" key="1">
    <citation type="submission" date="2009-01" db="EMBL/GenBank/DDBJ databases">
        <authorList>
            <person name="Qin X."/>
            <person name="Bachman B."/>
            <person name="Battles P."/>
            <person name="Bell A."/>
            <person name="Bess C."/>
            <person name="Bickham C."/>
            <person name="Chaboub L."/>
            <person name="Chen D."/>
            <person name="Coyle M."/>
            <person name="Deiros D.R."/>
            <person name="Dinh H."/>
            <person name="Forbes L."/>
            <person name="Fowler G."/>
            <person name="Francisco L."/>
            <person name="Fu Q."/>
            <person name="Gubbala S."/>
            <person name="Hale W."/>
            <person name="Han Y."/>
            <person name="Hemphill L."/>
            <person name="Highlander S.K."/>
            <person name="Hirani K."/>
            <person name="Hogues M."/>
            <person name="Jackson L."/>
            <person name="Jakkamsetti A."/>
            <person name="Javaid M."/>
            <person name="Jiang H."/>
            <person name="Korchina V."/>
            <person name="Kovar C."/>
            <person name="Lara F."/>
            <person name="Lee S."/>
            <person name="Mata R."/>
            <person name="Mathew T."/>
            <person name="Moen C."/>
            <person name="Morales K."/>
            <person name="Munidasa M."/>
            <person name="Nazareth L."/>
            <person name="Ngo R."/>
            <person name="Nguyen L."/>
            <person name="Okwuonu G."/>
            <person name="Ongeri F."/>
            <person name="Patil S."/>
            <person name="Petrosino J."/>
            <person name="Pham C."/>
            <person name="Pham P."/>
            <person name="Pu L.-L."/>
            <person name="Puazo M."/>
            <person name="Raj R."/>
            <person name="Reid J."/>
            <person name="Rouhana J."/>
            <person name="Saada N."/>
            <person name="Shang Y."/>
            <person name="Simmons D."/>
            <person name="Thornton R."/>
            <person name="Warren J."/>
            <person name="Weissenberger G."/>
            <person name="Zhang J."/>
            <person name="Zhang L."/>
            <person name="Zhou C."/>
            <person name="Zhu D."/>
            <person name="Muzny D."/>
            <person name="Worley K."/>
            <person name="Gibbs R."/>
        </authorList>
    </citation>
    <scope>NUCLEOTIDE SEQUENCE [LARGE SCALE GENOMIC DNA]</scope>
    <source>
        <strain evidence="2 3">ATCC 33300</strain>
    </source>
</reference>
<evidence type="ECO:0000313" key="2">
    <source>
        <dbReference type="EMBL" id="EEI90069.1"/>
    </source>
</evidence>
<evidence type="ECO:0000256" key="1">
    <source>
        <dbReference type="SAM" id="SignalP"/>
    </source>
</evidence>
<evidence type="ECO:0008006" key="4">
    <source>
        <dbReference type="Google" id="ProtNLM"/>
    </source>
</evidence>
<sequence>MKAFISILFSLVMLSVLAQTGTYRRTDKTGASCTIAVQKSQSQLKGEIFAWWNTSSGTHGAFSGQGVLKDNVCILRKQEESACTVRLSFSKNALNTIFSDCNAENLPEDFAGSYTKITTQIPGEYLIKTAKAYFYKTTKSNSRLRTYLIKGDKAYIELENIIDDKWIFVNYTNTSGKTSSGYMLWQNFNLKP</sequence>
<keyword evidence="1" id="KW-0732">Signal</keyword>
<organism evidence="2 3">
    <name type="scientific">Sphingobacterium spiritivorum ATCC 33300</name>
    <dbReference type="NCBI Taxonomy" id="525372"/>
    <lineage>
        <taxon>Bacteria</taxon>
        <taxon>Pseudomonadati</taxon>
        <taxon>Bacteroidota</taxon>
        <taxon>Sphingobacteriia</taxon>
        <taxon>Sphingobacteriales</taxon>
        <taxon>Sphingobacteriaceae</taxon>
        <taxon>Sphingobacterium</taxon>
    </lineage>
</organism>
<comment type="caution">
    <text evidence="2">The sequence shown here is derived from an EMBL/GenBank/DDBJ whole genome shotgun (WGS) entry which is preliminary data.</text>
</comment>
<dbReference type="RefSeq" id="WP_003003970.1">
    <property type="nucleotide sequence ID" value="NZ_GG668630.1"/>
</dbReference>
<name>C2G423_SPHSI</name>
<dbReference type="AlphaFoldDB" id="C2G423"/>
<evidence type="ECO:0000313" key="3">
    <source>
        <dbReference type="Proteomes" id="UP000006241"/>
    </source>
</evidence>
<feature type="signal peptide" evidence="1">
    <location>
        <begin position="1"/>
        <end position="18"/>
    </location>
</feature>
<accession>C2G423</accession>
<feature type="chain" id="PRO_5002914302" description="SH3b domain-containing protein" evidence="1">
    <location>
        <begin position="19"/>
        <end position="192"/>
    </location>
</feature>
<protein>
    <recommendedName>
        <fullName evidence="4">SH3b domain-containing protein</fullName>
    </recommendedName>
</protein>
<dbReference type="HOGENOM" id="CLU_1433058_0_0_10"/>
<gene>
    <name evidence="2" type="ORF">HMPREF0765_4329</name>
</gene>
<dbReference type="Proteomes" id="UP000006241">
    <property type="component" value="Unassembled WGS sequence"/>
</dbReference>